<dbReference type="InterPro" id="IPR005119">
    <property type="entry name" value="LysR_subst-bd"/>
</dbReference>
<gene>
    <name evidence="6" type="ORF">Q9295_05470</name>
</gene>
<keyword evidence="4" id="KW-0804">Transcription</keyword>
<organism evidence="6 7">
    <name type="scientific">Pseudogemmobacter lacusdianii</name>
    <dbReference type="NCBI Taxonomy" id="3069608"/>
    <lineage>
        <taxon>Bacteria</taxon>
        <taxon>Pseudomonadati</taxon>
        <taxon>Pseudomonadota</taxon>
        <taxon>Alphaproteobacteria</taxon>
        <taxon>Rhodobacterales</taxon>
        <taxon>Paracoccaceae</taxon>
        <taxon>Pseudogemmobacter</taxon>
    </lineage>
</organism>
<evidence type="ECO:0000313" key="6">
    <source>
        <dbReference type="EMBL" id="MDQ2065812.1"/>
    </source>
</evidence>
<dbReference type="PRINTS" id="PR00039">
    <property type="entry name" value="HTHLYSR"/>
</dbReference>
<dbReference type="PROSITE" id="PS50931">
    <property type="entry name" value="HTH_LYSR"/>
    <property type="match status" value="1"/>
</dbReference>
<sequence>MDLQLLKTFLEVAATGSFGAAAGRLFVTQSAVSLRVQRLEDELGRALFERGNGGVALTAAGREFRSSAAMILTNWEQARQRVSALDDMPASMVIGAQGSLWPRFGFGWLDRLRAALPQVQIRAEMGRNEALNETLLSGAAQAMLCFEPMNRPGLVNERLMEDRLVMVSSCPDATIESVGDSYVMVDWGPEFCRFHHEALPQLSEPRLVLALGAVSAWYLASRSLAAYLPERYLRAPLGQMDSDEAAQSGALLRGEPRELAQFGPRQLYPVQGAPSFTQTAWVVWREDMAQQLRNVAAKTLFDTVKCSEKAAFNQFEMH</sequence>
<dbReference type="SUPFAM" id="SSF46785">
    <property type="entry name" value="Winged helix' DNA-binding domain"/>
    <property type="match status" value="1"/>
</dbReference>
<keyword evidence="3" id="KW-0238">DNA-binding</keyword>
<dbReference type="SUPFAM" id="SSF53850">
    <property type="entry name" value="Periplasmic binding protein-like II"/>
    <property type="match status" value="1"/>
</dbReference>
<protein>
    <submittedName>
        <fullName evidence="6">LysR family transcriptional regulator</fullName>
    </submittedName>
</protein>
<feature type="domain" description="HTH lysR-type" evidence="5">
    <location>
        <begin position="1"/>
        <end position="58"/>
    </location>
</feature>
<dbReference type="Proteomes" id="UP001239680">
    <property type="component" value="Unassembled WGS sequence"/>
</dbReference>
<dbReference type="InterPro" id="IPR000847">
    <property type="entry name" value="LysR_HTH_N"/>
</dbReference>
<evidence type="ECO:0000256" key="1">
    <source>
        <dbReference type="ARBA" id="ARBA00009437"/>
    </source>
</evidence>
<evidence type="ECO:0000256" key="2">
    <source>
        <dbReference type="ARBA" id="ARBA00023015"/>
    </source>
</evidence>
<keyword evidence="7" id="KW-1185">Reference proteome</keyword>
<reference evidence="6 7" key="1">
    <citation type="submission" date="2023-08" db="EMBL/GenBank/DDBJ databases">
        <title>Characterization of two Paracoccaceae strains isolated from Phycosphere and proposal of Xinfangfangia lacusdiani sp. nov.</title>
        <authorList>
            <person name="Deng Y."/>
            <person name="Zhang Y.Q."/>
        </authorList>
    </citation>
    <scope>NUCLEOTIDE SEQUENCE [LARGE SCALE GENOMIC DNA]</scope>
    <source>
        <strain evidence="6 7">CPCC 101601</strain>
    </source>
</reference>
<evidence type="ECO:0000256" key="4">
    <source>
        <dbReference type="ARBA" id="ARBA00023163"/>
    </source>
</evidence>
<comment type="similarity">
    <text evidence="1">Belongs to the LysR transcriptional regulatory family.</text>
</comment>
<evidence type="ECO:0000313" key="7">
    <source>
        <dbReference type="Proteomes" id="UP001239680"/>
    </source>
</evidence>
<accession>A0ABU0VVN2</accession>
<dbReference type="Pfam" id="PF03466">
    <property type="entry name" value="LysR_substrate"/>
    <property type="match status" value="1"/>
</dbReference>
<dbReference type="PANTHER" id="PTHR30126:SF21">
    <property type="entry name" value="TRANSCRIPTIONAL REGULATOR-RELATED"/>
    <property type="match status" value="1"/>
</dbReference>
<dbReference type="Gene3D" id="3.40.190.290">
    <property type="match status" value="1"/>
</dbReference>
<dbReference type="InterPro" id="IPR036390">
    <property type="entry name" value="WH_DNA-bd_sf"/>
</dbReference>
<dbReference type="RefSeq" id="WP_306679500.1">
    <property type="nucleotide sequence ID" value="NZ_JAVDBT010000004.1"/>
</dbReference>
<dbReference type="InterPro" id="IPR036388">
    <property type="entry name" value="WH-like_DNA-bd_sf"/>
</dbReference>
<keyword evidence="2" id="KW-0805">Transcription regulation</keyword>
<dbReference type="Gene3D" id="1.10.10.10">
    <property type="entry name" value="Winged helix-like DNA-binding domain superfamily/Winged helix DNA-binding domain"/>
    <property type="match status" value="1"/>
</dbReference>
<dbReference type="PANTHER" id="PTHR30126">
    <property type="entry name" value="HTH-TYPE TRANSCRIPTIONAL REGULATOR"/>
    <property type="match status" value="1"/>
</dbReference>
<name>A0ABU0VVN2_9RHOB</name>
<comment type="caution">
    <text evidence="6">The sequence shown here is derived from an EMBL/GenBank/DDBJ whole genome shotgun (WGS) entry which is preliminary data.</text>
</comment>
<dbReference type="EMBL" id="JAVDBT010000004">
    <property type="protein sequence ID" value="MDQ2065812.1"/>
    <property type="molecule type" value="Genomic_DNA"/>
</dbReference>
<evidence type="ECO:0000256" key="3">
    <source>
        <dbReference type="ARBA" id="ARBA00023125"/>
    </source>
</evidence>
<evidence type="ECO:0000259" key="5">
    <source>
        <dbReference type="PROSITE" id="PS50931"/>
    </source>
</evidence>
<dbReference type="Pfam" id="PF00126">
    <property type="entry name" value="HTH_1"/>
    <property type="match status" value="1"/>
</dbReference>
<proteinExistence type="inferred from homology"/>